<evidence type="ECO:0000313" key="2">
    <source>
        <dbReference type="Proteomes" id="UP000076858"/>
    </source>
</evidence>
<evidence type="ECO:0000313" key="1">
    <source>
        <dbReference type="EMBL" id="KZS13304.1"/>
    </source>
</evidence>
<dbReference type="Proteomes" id="UP000076858">
    <property type="component" value="Unassembled WGS sequence"/>
</dbReference>
<name>A0A164WIV0_9CRUS</name>
<comment type="caution">
    <text evidence="1">The sequence shown here is derived from an EMBL/GenBank/DDBJ whole genome shotgun (WGS) entry which is preliminary data.</text>
</comment>
<dbReference type="EMBL" id="LRGB01001236">
    <property type="protein sequence ID" value="KZS13304.1"/>
    <property type="molecule type" value="Genomic_DNA"/>
</dbReference>
<dbReference type="AlphaFoldDB" id="A0A164WIV0"/>
<keyword evidence="2" id="KW-1185">Reference proteome</keyword>
<organism evidence="1 2">
    <name type="scientific">Daphnia magna</name>
    <dbReference type="NCBI Taxonomy" id="35525"/>
    <lineage>
        <taxon>Eukaryota</taxon>
        <taxon>Metazoa</taxon>
        <taxon>Ecdysozoa</taxon>
        <taxon>Arthropoda</taxon>
        <taxon>Crustacea</taxon>
        <taxon>Branchiopoda</taxon>
        <taxon>Diplostraca</taxon>
        <taxon>Cladocera</taxon>
        <taxon>Anomopoda</taxon>
        <taxon>Daphniidae</taxon>
        <taxon>Daphnia</taxon>
    </lineage>
</organism>
<accession>A0A164WIV0</accession>
<reference evidence="1 2" key="1">
    <citation type="submission" date="2016-03" db="EMBL/GenBank/DDBJ databases">
        <title>EvidentialGene: Evidence-directed Construction of Genes on Genomes.</title>
        <authorList>
            <person name="Gilbert D.G."/>
            <person name="Choi J.-H."/>
            <person name="Mockaitis K."/>
            <person name="Colbourne J."/>
            <person name="Pfrender M."/>
        </authorList>
    </citation>
    <scope>NUCLEOTIDE SEQUENCE [LARGE SCALE GENOMIC DNA]</scope>
    <source>
        <strain evidence="1 2">Xinb3</strain>
        <tissue evidence="1">Complete organism</tissue>
    </source>
</reference>
<gene>
    <name evidence="1" type="ORF">APZ42_021604</name>
</gene>
<proteinExistence type="predicted"/>
<sequence length="123" mass="14128">KEKSSQFSGGDSIALFLEPPSSRLCVFLYANEFQLAVDNVIYNPFRNRETIKKGKLLMDDGLRHILSTVWVILTRARRFVSAQSGFSKETFRFTNFTTDVQRFVNSFAFVSILTIELKLFCIS</sequence>
<feature type="non-terminal residue" evidence="1">
    <location>
        <position position="1"/>
    </location>
</feature>
<protein>
    <submittedName>
        <fullName evidence="1">Uncharacterized protein</fullName>
    </submittedName>
</protein>